<protein>
    <recommendedName>
        <fullName evidence="5">GRAM domain-containing protein</fullName>
    </recommendedName>
</protein>
<evidence type="ECO:0000256" key="1">
    <source>
        <dbReference type="SAM" id="Coils"/>
    </source>
</evidence>
<organism evidence="3 4">
    <name type="scientific">Cladophialophora chaetospira</name>
    <dbReference type="NCBI Taxonomy" id="386627"/>
    <lineage>
        <taxon>Eukaryota</taxon>
        <taxon>Fungi</taxon>
        <taxon>Dikarya</taxon>
        <taxon>Ascomycota</taxon>
        <taxon>Pezizomycotina</taxon>
        <taxon>Eurotiomycetes</taxon>
        <taxon>Chaetothyriomycetidae</taxon>
        <taxon>Chaetothyriales</taxon>
        <taxon>Herpotrichiellaceae</taxon>
        <taxon>Cladophialophora</taxon>
    </lineage>
</organism>
<dbReference type="AlphaFoldDB" id="A0AA38WW14"/>
<keyword evidence="2" id="KW-1133">Transmembrane helix</keyword>
<gene>
    <name evidence="3" type="ORF">H2200_013294</name>
</gene>
<evidence type="ECO:0000256" key="2">
    <source>
        <dbReference type="SAM" id="Phobius"/>
    </source>
</evidence>
<dbReference type="PANTHER" id="PTHR37402">
    <property type="entry name" value="GRAM DOMAIN-CONTAINING PROTEIN 4"/>
    <property type="match status" value="1"/>
</dbReference>
<dbReference type="PANTHER" id="PTHR37402:SF1">
    <property type="entry name" value="GRAM DOMAIN-CONTAINING PROTEIN 4"/>
    <property type="match status" value="1"/>
</dbReference>
<evidence type="ECO:0008006" key="5">
    <source>
        <dbReference type="Google" id="ProtNLM"/>
    </source>
</evidence>
<comment type="caution">
    <text evidence="3">The sequence shown here is derived from an EMBL/GenBank/DDBJ whole genome shotgun (WGS) entry which is preliminary data.</text>
</comment>
<feature type="coiled-coil region" evidence="1">
    <location>
        <begin position="146"/>
        <end position="173"/>
    </location>
</feature>
<keyword evidence="2" id="KW-0812">Transmembrane</keyword>
<feature type="transmembrane region" description="Helical" evidence="2">
    <location>
        <begin position="274"/>
        <end position="297"/>
    </location>
</feature>
<sequence>MTSGRRNSLTETEQHIDQLLDSAIHARDRLKTKTKQLLYPTQSQPSSDDEDDIFSDAAFDPAQVLNQSSPKRNRPVGQAIRDELKSAAYLAAHPRRVMRSKATRIAADKLGRRHPLLSLDRDQELLDAHDAFSQAVSSNTSGTSDLEDALSELDEAHNRVQKVEEHRESLQTAWIMSRHVSRVKVVRPVLQPIKSHFKNGDRFEWERYLGYLALYYTRNFTSSYIDDFESPPFDLEDLARIIERIAITSAPWQTFLINLRRIYMWQDPKRTMKWLGLFSVLWYTQHIMAFFYFFVIYSTLRNRFKETSVRTVRESVGRSVDREARVQAWGELIQRHGQQDWLEPLLDEVGPMIQLQLGDLADLLEVLVNFHRWERPELTLASLFFFLCCLLVTLCADMDFCMKLVWLIAGSGFFLTYPLATNFPKYRLLLSHWRWMFWNVPTHSELGILSLQEKGASKNRSAEQFEHKQKESPMEQKAAHSEYAFRVHDQVEGKCRLVVYRTYLVLHAKSGTERTFPFMSLSEIRKLEDDEVHLPSSVKILKHLHSRSAEVLQFIFIDNNNFTILLHPADRDRLFNLVIAWSGLKWQSLRMERHITPDSKRRNLDRAIKRALR</sequence>
<evidence type="ECO:0000313" key="3">
    <source>
        <dbReference type="EMBL" id="KAJ9602174.1"/>
    </source>
</evidence>
<dbReference type="EMBL" id="JAPDRK010000028">
    <property type="protein sequence ID" value="KAJ9602174.1"/>
    <property type="molecule type" value="Genomic_DNA"/>
</dbReference>
<accession>A0AA38WW14</accession>
<keyword evidence="4" id="KW-1185">Reference proteome</keyword>
<proteinExistence type="predicted"/>
<feature type="transmembrane region" description="Helical" evidence="2">
    <location>
        <begin position="378"/>
        <end position="397"/>
    </location>
</feature>
<dbReference type="GO" id="GO:0006915">
    <property type="term" value="P:apoptotic process"/>
    <property type="evidence" value="ECO:0007669"/>
    <property type="project" value="InterPro"/>
</dbReference>
<dbReference type="Proteomes" id="UP001172673">
    <property type="component" value="Unassembled WGS sequence"/>
</dbReference>
<dbReference type="InterPro" id="IPR037847">
    <property type="entry name" value="GRAMDC4"/>
</dbReference>
<reference evidence="3" key="1">
    <citation type="submission" date="2022-10" db="EMBL/GenBank/DDBJ databases">
        <title>Culturing micro-colonial fungi from biological soil crusts in the Mojave desert and describing Neophaeococcomyces mojavensis, and introducing the new genera and species Taxawa tesnikishii.</title>
        <authorList>
            <person name="Kurbessoian T."/>
            <person name="Stajich J.E."/>
        </authorList>
    </citation>
    <scope>NUCLEOTIDE SEQUENCE</scope>
    <source>
        <strain evidence="3">TK_41</strain>
    </source>
</reference>
<evidence type="ECO:0000313" key="4">
    <source>
        <dbReference type="Proteomes" id="UP001172673"/>
    </source>
</evidence>
<keyword evidence="2" id="KW-0472">Membrane</keyword>
<name>A0AA38WW14_9EURO</name>
<keyword evidence="1" id="KW-0175">Coiled coil</keyword>
<feature type="transmembrane region" description="Helical" evidence="2">
    <location>
        <begin position="404"/>
        <end position="420"/>
    </location>
</feature>